<comment type="similarity">
    <text evidence="1">Belongs to the P(II) protein family.</text>
</comment>
<dbReference type="AlphaFoldDB" id="A0A833H4U8"/>
<dbReference type="GO" id="GO:0005524">
    <property type="term" value="F:ATP binding"/>
    <property type="evidence" value="ECO:0007669"/>
    <property type="project" value="TreeGrafter"/>
</dbReference>
<dbReference type="SUPFAM" id="SSF54913">
    <property type="entry name" value="GlnB-like"/>
    <property type="match status" value="1"/>
</dbReference>
<dbReference type="PROSITE" id="PS00638">
    <property type="entry name" value="PII_GLNB_CTER"/>
    <property type="match status" value="1"/>
</dbReference>
<dbReference type="InterPro" id="IPR017918">
    <property type="entry name" value="N-reg_PII_CS"/>
</dbReference>
<sequence>MKEIMAIIRQTALNETLEALLEIGVDSVTVHSVNGRGKQGGNIMEAVDPDMKVNVESVSKIDRFPTPATLAGDSTLTRPILWVPKSLLDIVVSEVPIERVIEAIERVNRTGAKGDGKIFVLPIEDAQRIRTGEIGEAAIV</sequence>
<dbReference type="PANTHER" id="PTHR30115">
    <property type="entry name" value="NITROGEN REGULATORY PROTEIN P-II"/>
    <property type="match status" value="1"/>
</dbReference>
<dbReference type="PROSITE" id="PS51343">
    <property type="entry name" value="PII_GLNB_DOM"/>
    <property type="match status" value="1"/>
</dbReference>
<dbReference type="GO" id="GO:0030234">
    <property type="term" value="F:enzyme regulator activity"/>
    <property type="evidence" value="ECO:0007669"/>
    <property type="project" value="InterPro"/>
</dbReference>
<accession>A0A833H4U8</accession>
<comment type="caution">
    <text evidence="2">The sequence shown here is derived from an EMBL/GenBank/DDBJ whole genome shotgun (WGS) entry which is preliminary data.</text>
</comment>
<dbReference type="Gene3D" id="3.30.70.120">
    <property type="match status" value="1"/>
</dbReference>
<name>A0A833H4U8_9LEPT</name>
<organism evidence="2 3">
    <name type="scientific">Leptonema illini</name>
    <dbReference type="NCBI Taxonomy" id="183"/>
    <lineage>
        <taxon>Bacteria</taxon>
        <taxon>Pseudomonadati</taxon>
        <taxon>Spirochaetota</taxon>
        <taxon>Spirochaetia</taxon>
        <taxon>Leptospirales</taxon>
        <taxon>Leptospiraceae</taxon>
        <taxon>Leptonema</taxon>
    </lineage>
</organism>
<reference evidence="2 3" key="1">
    <citation type="submission" date="2019-10" db="EMBL/GenBank/DDBJ databases">
        <title>Extracellular Electron Transfer in a Candidatus Methanoperedens spp. Enrichment Culture.</title>
        <authorList>
            <person name="Berger S."/>
            <person name="Rangel Shaw D."/>
            <person name="Berben T."/>
            <person name="In 'T Zandt M."/>
            <person name="Frank J."/>
            <person name="Reimann J."/>
            <person name="Jetten M.S.M."/>
            <person name="Welte C.U."/>
        </authorList>
    </citation>
    <scope>NUCLEOTIDE SEQUENCE [LARGE SCALE GENOMIC DNA]</scope>
    <source>
        <strain evidence="2">SB12</strain>
    </source>
</reference>
<dbReference type="PANTHER" id="PTHR30115:SF11">
    <property type="entry name" value="NITROGEN REGULATORY PROTEIN P-II HOMOLOG"/>
    <property type="match status" value="1"/>
</dbReference>
<dbReference type="Proteomes" id="UP000460298">
    <property type="component" value="Unassembled WGS sequence"/>
</dbReference>
<dbReference type="EMBL" id="WBUI01000002">
    <property type="protein sequence ID" value="KAB2934895.1"/>
    <property type="molecule type" value="Genomic_DNA"/>
</dbReference>
<dbReference type="InterPro" id="IPR015867">
    <property type="entry name" value="N-reg_PII/ATP_PRibTrfase_C"/>
</dbReference>
<dbReference type="GO" id="GO:0005829">
    <property type="term" value="C:cytosol"/>
    <property type="evidence" value="ECO:0007669"/>
    <property type="project" value="TreeGrafter"/>
</dbReference>
<dbReference type="InterPro" id="IPR011322">
    <property type="entry name" value="N-reg_PII-like_a/b"/>
</dbReference>
<dbReference type="PRINTS" id="PR00340">
    <property type="entry name" value="PIIGLNB"/>
</dbReference>
<gene>
    <name evidence="2" type="ORF">F9K24_03705</name>
</gene>
<proteinExistence type="inferred from homology"/>
<dbReference type="SMART" id="SM00938">
    <property type="entry name" value="P-II"/>
    <property type="match status" value="1"/>
</dbReference>
<evidence type="ECO:0000256" key="1">
    <source>
        <dbReference type="RuleBase" id="RU003936"/>
    </source>
</evidence>
<dbReference type="Pfam" id="PF00543">
    <property type="entry name" value="P-II"/>
    <property type="match status" value="1"/>
</dbReference>
<evidence type="ECO:0000313" key="3">
    <source>
        <dbReference type="Proteomes" id="UP000460298"/>
    </source>
</evidence>
<protein>
    <submittedName>
        <fullName evidence="2">P-II family nitrogen regulator</fullName>
    </submittedName>
</protein>
<evidence type="ECO:0000313" key="2">
    <source>
        <dbReference type="EMBL" id="KAB2934895.1"/>
    </source>
</evidence>
<dbReference type="GO" id="GO:0006808">
    <property type="term" value="P:regulation of nitrogen utilization"/>
    <property type="evidence" value="ECO:0007669"/>
    <property type="project" value="InterPro"/>
</dbReference>
<dbReference type="InterPro" id="IPR002187">
    <property type="entry name" value="N-reg_PII"/>
</dbReference>